<dbReference type="Gene3D" id="2.40.10.120">
    <property type="match status" value="1"/>
</dbReference>
<evidence type="ECO:0000259" key="4">
    <source>
        <dbReference type="PROSITE" id="PS50106"/>
    </source>
</evidence>
<organism evidence="5 6">
    <name type="scientific">Botrimarina mediterranea</name>
    <dbReference type="NCBI Taxonomy" id="2528022"/>
    <lineage>
        <taxon>Bacteria</taxon>
        <taxon>Pseudomonadati</taxon>
        <taxon>Planctomycetota</taxon>
        <taxon>Planctomycetia</taxon>
        <taxon>Pirellulales</taxon>
        <taxon>Lacipirellulaceae</taxon>
        <taxon>Botrimarina</taxon>
    </lineage>
</organism>
<evidence type="ECO:0000313" key="5">
    <source>
        <dbReference type="EMBL" id="QDV72968.1"/>
    </source>
</evidence>
<keyword evidence="1 5" id="KW-0645">Protease</keyword>
<dbReference type="SUPFAM" id="SSF50494">
    <property type="entry name" value="Trypsin-like serine proteases"/>
    <property type="match status" value="1"/>
</dbReference>
<feature type="domain" description="PDZ" evidence="4">
    <location>
        <begin position="237"/>
        <end position="295"/>
    </location>
</feature>
<dbReference type="SMART" id="SM00228">
    <property type="entry name" value="PDZ"/>
    <property type="match status" value="1"/>
</dbReference>
<reference evidence="5 6" key="1">
    <citation type="submission" date="2019-02" db="EMBL/GenBank/DDBJ databases">
        <title>Deep-cultivation of Planctomycetes and their phenomic and genomic characterization uncovers novel biology.</title>
        <authorList>
            <person name="Wiegand S."/>
            <person name="Jogler M."/>
            <person name="Boedeker C."/>
            <person name="Pinto D."/>
            <person name="Vollmers J."/>
            <person name="Rivas-Marin E."/>
            <person name="Kohn T."/>
            <person name="Peeters S.H."/>
            <person name="Heuer A."/>
            <person name="Rast P."/>
            <person name="Oberbeckmann S."/>
            <person name="Bunk B."/>
            <person name="Jeske O."/>
            <person name="Meyerdierks A."/>
            <person name="Storesund J.E."/>
            <person name="Kallscheuer N."/>
            <person name="Luecker S."/>
            <person name="Lage O.M."/>
            <person name="Pohl T."/>
            <person name="Merkel B.J."/>
            <person name="Hornburger P."/>
            <person name="Mueller R.-W."/>
            <person name="Bruemmer F."/>
            <person name="Labrenz M."/>
            <person name="Spormann A.M."/>
            <person name="Op den Camp H."/>
            <person name="Overmann J."/>
            <person name="Amann R."/>
            <person name="Jetten M.S.M."/>
            <person name="Mascher T."/>
            <person name="Medema M.H."/>
            <person name="Devos D.P."/>
            <person name="Kaster A.-K."/>
            <person name="Ovreas L."/>
            <person name="Rohde M."/>
            <person name="Galperin M.Y."/>
            <person name="Jogler C."/>
        </authorList>
    </citation>
    <scope>NUCLEOTIDE SEQUENCE [LARGE SCALE GENOMIC DNA]</scope>
    <source>
        <strain evidence="5 6">Spa11</strain>
    </source>
</reference>
<dbReference type="RefSeq" id="WP_145109148.1">
    <property type="nucleotide sequence ID" value="NZ_CP036349.1"/>
</dbReference>
<dbReference type="Pfam" id="PF13180">
    <property type="entry name" value="PDZ_2"/>
    <property type="match status" value="1"/>
</dbReference>
<dbReference type="GO" id="GO:0004252">
    <property type="term" value="F:serine-type endopeptidase activity"/>
    <property type="evidence" value="ECO:0007669"/>
    <property type="project" value="InterPro"/>
</dbReference>
<dbReference type="Pfam" id="PF13365">
    <property type="entry name" value="Trypsin_2"/>
    <property type="match status" value="1"/>
</dbReference>
<dbReference type="GO" id="GO:0006508">
    <property type="term" value="P:proteolysis"/>
    <property type="evidence" value="ECO:0007669"/>
    <property type="project" value="UniProtKB-KW"/>
</dbReference>
<dbReference type="AlphaFoldDB" id="A0A518K5A8"/>
<dbReference type="InterPro" id="IPR001478">
    <property type="entry name" value="PDZ"/>
</dbReference>
<dbReference type="PROSITE" id="PS50106">
    <property type="entry name" value="PDZ"/>
    <property type="match status" value="1"/>
</dbReference>
<dbReference type="PRINTS" id="PR00834">
    <property type="entry name" value="PROTEASES2C"/>
</dbReference>
<keyword evidence="2 5" id="KW-0378">Hydrolase</keyword>
<feature type="compositionally biased region" description="Basic and acidic residues" evidence="3">
    <location>
        <begin position="337"/>
        <end position="357"/>
    </location>
</feature>
<dbReference type="PANTHER" id="PTHR43343">
    <property type="entry name" value="PEPTIDASE S12"/>
    <property type="match status" value="1"/>
</dbReference>
<evidence type="ECO:0000256" key="3">
    <source>
        <dbReference type="SAM" id="MobiDB-lite"/>
    </source>
</evidence>
<protein>
    <submittedName>
        <fullName evidence="5">Periplasmic serine endoprotease DegP</fullName>
        <ecNumber evidence="5">3.4.21.107</ecNumber>
    </submittedName>
</protein>
<dbReference type="InterPro" id="IPR051201">
    <property type="entry name" value="Chloro_Bact_Ser_Proteases"/>
</dbReference>
<keyword evidence="6" id="KW-1185">Reference proteome</keyword>
<feature type="region of interest" description="Disordered" evidence="3">
    <location>
        <begin position="334"/>
        <end position="357"/>
    </location>
</feature>
<dbReference type="EMBL" id="CP036349">
    <property type="protein sequence ID" value="QDV72968.1"/>
    <property type="molecule type" value="Genomic_DNA"/>
</dbReference>
<name>A0A518K5A8_9BACT</name>
<dbReference type="InterPro" id="IPR036034">
    <property type="entry name" value="PDZ_sf"/>
</dbReference>
<evidence type="ECO:0000256" key="2">
    <source>
        <dbReference type="ARBA" id="ARBA00022801"/>
    </source>
</evidence>
<evidence type="ECO:0000313" key="6">
    <source>
        <dbReference type="Proteomes" id="UP000316426"/>
    </source>
</evidence>
<dbReference type="InterPro" id="IPR001940">
    <property type="entry name" value="Peptidase_S1C"/>
</dbReference>
<accession>A0A518K5A8</accession>
<dbReference type="InterPro" id="IPR009003">
    <property type="entry name" value="Peptidase_S1_PA"/>
</dbReference>
<dbReference type="Proteomes" id="UP000316426">
    <property type="component" value="Chromosome"/>
</dbReference>
<dbReference type="SUPFAM" id="SSF50156">
    <property type="entry name" value="PDZ domain-like"/>
    <property type="match status" value="1"/>
</dbReference>
<dbReference type="Gene3D" id="2.30.42.10">
    <property type="match status" value="1"/>
</dbReference>
<dbReference type="PANTHER" id="PTHR43343:SF3">
    <property type="entry name" value="PROTEASE DO-LIKE 8, CHLOROPLASTIC"/>
    <property type="match status" value="1"/>
</dbReference>
<evidence type="ECO:0000256" key="1">
    <source>
        <dbReference type="ARBA" id="ARBA00022670"/>
    </source>
</evidence>
<dbReference type="EC" id="3.4.21.107" evidence="5"/>
<gene>
    <name evidence="5" type="primary">degP_1</name>
    <name evidence="5" type="ORF">Spa11_11550</name>
</gene>
<proteinExistence type="predicted"/>
<dbReference type="KEGG" id="bmei:Spa11_11550"/>
<sequence length="357" mass="37003">MNQATRYSGPRGLLVALLATSAVFVGGGVVAAASNTPERAIDAAIERAVEQVAPRVVQLRYFGGGADSLGVAAAPVTGYALEEPWVITSTYGLRQDPAGVLCHFADGSQTQARVVARDHNRQLALISVGEAADSDPPKLRGRAARVGETAIALGRVYDADSVNVTVGVVSATERLGSRAVQTDALVSPVNYGGPLIGLDGQLLGVITPLGPPGQSGVGLYDSGVGFAAAYEAVAPRLATLASGRDLHPGWLGVTLPNDDPLRAAPKLKRVTQDGPADTAGLAAGDTITAVNGAAIGSVWDLRRQMSGLDADAEVEFRVRQDDAASEQIRVVHLAIKPAEDESKDPYHPDETKKPDEP</sequence>